<comment type="subcellular location">
    <subcellularLocation>
        <location evidence="1">Membrane</location>
        <topology evidence="1">Multi-pass membrane protein</topology>
    </subcellularLocation>
</comment>
<feature type="transmembrane region" description="Helical" evidence="5">
    <location>
        <begin position="7"/>
        <end position="28"/>
    </location>
</feature>
<evidence type="ECO:0000256" key="2">
    <source>
        <dbReference type="ARBA" id="ARBA00022692"/>
    </source>
</evidence>
<proteinExistence type="predicted"/>
<dbReference type="EMBL" id="JBBYHS010000010">
    <property type="protein sequence ID" value="MEL1254240.1"/>
    <property type="molecule type" value="Genomic_DNA"/>
</dbReference>
<comment type="caution">
    <text evidence="7">The sequence shown here is derived from an EMBL/GenBank/DDBJ whole genome shotgun (WGS) entry which is preliminary data.</text>
</comment>
<evidence type="ECO:0000256" key="3">
    <source>
        <dbReference type="ARBA" id="ARBA00022989"/>
    </source>
</evidence>
<evidence type="ECO:0000256" key="1">
    <source>
        <dbReference type="ARBA" id="ARBA00004141"/>
    </source>
</evidence>
<gene>
    <name evidence="7" type="ORF">AAEO57_10665</name>
</gene>
<keyword evidence="2 5" id="KW-0812">Transmembrane</keyword>
<keyword evidence="4 5" id="KW-0472">Membrane</keyword>
<accession>A0ABU9IP72</accession>
<dbReference type="Pfam" id="PF07291">
    <property type="entry name" value="MauE"/>
    <property type="match status" value="1"/>
</dbReference>
<feature type="domain" description="Methylamine utilisation protein MauE" evidence="6">
    <location>
        <begin position="9"/>
        <end position="135"/>
    </location>
</feature>
<keyword evidence="3 5" id="KW-1133">Transmembrane helix</keyword>
<evidence type="ECO:0000256" key="4">
    <source>
        <dbReference type="ARBA" id="ARBA00023136"/>
    </source>
</evidence>
<reference evidence="7 8" key="1">
    <citation type="submission" date="2024-04" db="EMBL/GenBank/DDBJ databases">
        <title>Flavobacterium sp. DGU38 16S ribosomal RNA gene Genome sequencing and assembly.</title>
        <authorList>
            <person name="Park S."/>
        </authorList>
    </citation>
    <scope>NUCLEOTIDE SEQUENCE [LARGE SCALE GENOMIC DNA]</scope>
    <source>
        <strain evidence="7 8">DGU38</strain>
    </source>
</reference>
<dbReference type="Proteomes" id="UP001485226">
    <property type="component" value="Unassembled WGS sequence"/>
</dbReference>
<feature type="transmembrane region" description="Helical" evidence="5">
    <location>
        <begin position="118"/>
        <end position="137"/>
    </location>
</feature>
<evidence type="ECO:0000259" key="6">
    <source>
        <dbReference type="Pfam" id="PF07291"/>
    </source>
</evidence>
<keyword evidence="8" id="KW-1185">Reference proteome</keyword>
<protein>
    <submittedName>
        <fullName evidence="7">MauE/DoxX family redox-associated membrane protein</fullName>
    </submittedName>
</protein>
<evidence type="ECO:0000313" key="7">
    <source>
        <dbReference type="EMBL" id="MEL1254240.1"/>
    </source>
</evidence>
<feature type="transmembrane region" description="Helical" evidence="5">
    <location>
        <begin position="77"/>
        <end position="98"/>
    </location>
</feature>
<organism evidence="7 8">
    <name type="scientific">Flavobacterium calami</name>
    <dbReference type="NCBI Taxonomy" id="3139144"/>
    <lineage>
        <taxon>Bacteria</taxon>
        <taxon>Pseudomonadati</taxon>
        <taxon>Bacteroidota</taxon>
        <taxon>Flavobacteriia</taxon>
        <taxon>Flavobacteriales</taxon>
        <taxon>Flavobacteriaceae</taxon>
        <taxon>Flavobacterium</taxon>
    </lineage>
</organism>
<name>A0ABU9IP72_9FLAO</name>
<sequence length="522" mass="59295">MESKARFKSIVIEIICCLYILLFVYAAVSKLLDFENFQVQLGQSPLLSAFAVWVAWLVPLIELVIALALMIAKFRSIGLFGTLALMTMFSVYIFIILNYSSFIPCSCGGILEKMTWEIHLVFNIVFVLLSVIAIILNRQKAKTSNRSYAVAKQIAGTIVMSISVVVVLFLSSENIMHHNNPFLRRYPTHAAEFSGSVDLKFNSYYFAGFNAGRLYLGNYTSPSHVLAMNTDLKDREPIEVSFNPKGISFRAITLAVRNSKFFLQDGSVPALFSGNLKNWTITKELKGLPYFTRAIPIDSTHVVFRSNNAVNSANVLGIYNADTTPKISYKRNLLQKQIDGIFDTDGTLLYSEELQKIIYLYYYRNEFIVANKNGSLDYRGNTIDTIKHAKIKVKSLKKGTERAMSSPSFVVNAHAAVYNNLLFVHSKVKGQSENEVLWERSFIIDVYDLNSKSYLLSFPIYHHPGEKLNSFIVTQTRLYALIGKSLAVYKFRDVIQKEFQTKQRQKSIKNILISIRKQIEHL</sequence>
<evidence type="ECO:0000256" key="5">
    <source>
        <dbReference type="SAM" id="Phobius"/>
    </source>
</evidence>
<evidence type="ECO:0000313" key="8">
    <source>
        <dbReference type="Proteomes" id="UP001485226"/>
    </source>
</evidence>
<dbReference type="InterPro" id="IPR009908">
    <property type="entry name" value="Methylamine_util_MauE"/>
</dbReference>
<feature type="transmembrane region" description="Helical" evidence="5">
    <location>
        <begin position="149"/>
        <end position="170"/>
    </location>
</feature>
<dbReference type="RefSeq" id="WP_341692377.1">
    <property type="nucleotide sequence ID" value="NZ_JBBYHS010000010.1"/>
</dbReference>
<feature type="transmembrane region" description="Helical" evidence="5">
    <location>
        <begin position="48"/>
        <end position="70"/>
    </location>
</feature>